<dbReference type="GO" id="GO:0009317">
    <property type="term" value="C:acetyl-CoA carboxylase complex"/>
    <property type="evidence" value="ECO:0007669"/>
    <property type="project" value="InterPro"/>
</dbReference>
<feature type="region of interest" description="Disordered" evidence="11">
    <location>
        <begin position="330"/>
        <end position="361"/>
    </location>
</feature>
<gene>
    <name evidence="10 13" type="primary">accA</name>
    <name evidence="13" type="ORF">STSP2_02195</name>
</gene>
<evidence type="ECO:0000259" key="12">
    <source>
        <dbReference type="PROSITE" id="PS50989"/>
    </source>
</evidence>
<keyword evidence="10" id="KW-0963">Cytoplasm</keyword>
<dbReference type="UniPathway" id="UPA00655">
    <property type="reaction ID" value="UER00711"/>
</dbReference>
<dbReference type="GO" id="GO:0003989">
    <property type="term" value="F:acetyl-CoA carboxylase activity"/>
    <property type="evidence" value="ECO:0007669"/>
    <property type="project" value="InterPro"/>
</dbReference>
<keyword evidence="3 10" id="KW-0808">Transferase</keyword>
<comment type="function">
    <text evidence="10">Component of the acetyl coenzyme A carboxylase (ACC) complex. First, biotin carboxylase catalyzes the carboxylation of biotin on its carrier protein (BCCP) and then the CO(2) group is transferred by the carboxyltransferase to acetyl-CoA to form malonyl-CoA.</text>
</comment>
<comment type="pathway">
    <text evidence="1 10">Lipid metabolism; malonyl-CoA biosynthesis; malonyl-CoA from acetyl-CoA: step 1/1.</text>
</comment>
<keyword evidence="4 10" id="KW-0547">Nucleotide-binding</keyword>
<organism evidence="13 14">
    <name type="scientific">Anaerohalosphaera lusitana</name>
    <dbReference type="NCBI Taxonomy" id="1936003"/>
    <lineage>
        <taxon>Bacteria</taxon>
        <taxon>Pseudomonadati</taxon>
        <taxon>Planctomycetota</taxon>
        <taxon>Phycisphaerae</taxon>
        <taxon>Sedimentisphaerales</taxon>
        <taxon>Anaerohalosphaeraceae</taxon>
        <taxon>Anaerohalosphaera</taxon>
    </lineage>
</organism>
<evidence type="ECO:0000256" key="3">
    <source>
        <dbReference type="ARBA" id="ARBA00022679"/>
    </source>
</evidence>
<keyword evidence="8 10" id="KW-0275">Fatty acid biosynthesis</keyword>
<evidence type="ECO:0000256" key="9">
    <source>
        <dbReference type="ARBA" id="ARBA00049152"/>
    </source>
</evidence>
<protein>
    <recommendedName>
        <fullName evidence="10">Acetyl-coenzyme A carboxylase carboxyl transferase subunit alpha</fullName>
        <shortName evidence="10">ACCase subunit alpha</shortName>
        <shortName evidence="10">Acetyl-CoA carboxylase carboxyltransferase subunit alpha</shortName>
        <ecNumber evidence="10">2.1.3.15</ecNumber>
    </recommendedName>
</protein>
<keyword evidence="13" id="KW-0436">Ligase</keyword>
<dbReference type="HAMAP" id="MF_00823">
    <property type="entry name" value="AcetylCoA_CT_alpha"/>
    <property type="match status" value="1"/>
</dbReference>
<dbReference type="NCBIfam" id="NF041504">
    <property type="entry name" value="AccA_sub"/>
    <property type="match status" value="1"/>
</dbReference>
<dbReference type="NCBIfam" id="TIGR00513">
    <property type="entry name" value="accA"/>
    <property type="match status" value="1"/>
</dbReference>
<proteinExistence type="inferred from homology"/>
<feature type="domain" description="CoA carboxyltransferase C-terminal" evidence="12">
    <location>
        <begin position="43"/>
        <end position="301"/>
    </location>
</feature>
<dbReference type="GO" id="GO:0006633">
    <property type="term" value="P:fatty acid biosynthetic process"/>
    <property type="evidence" value="ECO:0007669"/>
    <property type="project" value="UniProtKB-KW"/>
</dbReference>
<dbReference type="PANTHER" id="PTHR42853">
    <property type="entry name" value="ACETYL-COENZYME A CARBOXYLASE CARBOXYL TRANSFERASE SUBUNIT ALPHA"/>
    <property type="match status" value="1"/>
</dbReference>
<dbReference type="InterPro" id="IPR029045">
    <property type="entry name" value="ClpP/crotonase-like_dom_sf"/>
</dbReference>
<dbReference type="Proteomes" id="UP000189674">
    <property type="component" value="Chromosome"/>
</dbReference>
<dbReference type="PRINTS" id="PR01069">
    <property type="entry name" value="ACCCTRFRASEA"/>
</dbReference>
<reference evidence="14" key="1">
    <citation type="submission" date="2017-02" db="EMBL/GenBank/DDBJ databases">
        <title>Comparative genomics and description of representatives of a novel lineage of planctomycetes thriving in anoxic sediments.</title>
        <authorList>
            <person name="Spring S."/>
            <person name="Bunk B."/>
            <person name="Sproer C."/>
        </authorList>
    </citation>
    <scope>NUCLEOTIDE SEQUENCE [LARGE SCALE GENOMIC DNA]</scope>
    <source>
        <strain evidence="14">ST-NAGAB-D1</strain>
    </source>
</reference>
<dbReference type="PROSITE" id="PS50989">
    <property type="entry name" value="COA_CT_CTER"/>
    <property type="match status" value="1"/>
</dbReference>
<keyword evidence="5 10" id="KW-0276">Fatty acid metabolism</keyword>
<keyword evidence="6 10" id="KW-0067">ATP-binding</keyword>
<evidence type="ECO:0000256" key="10">
    <source>
        <dbReference type="HAMAP-Rule" id="MF_00823"/>
    </source>
</evidence>
<dbReference type="Gene3D" id="3.90.226.10">
    <property type="entry name" value="2-enoyl-CoA Hydratase, Chain A, domain 1"/>
    <property type="match status" value="1"/>
</dbReference>
<dbReference type="AlphaFoldDB" id="A0A1U9NMJ1"/>
<comment type="subunit">
    <text evidence="10">Acetyl-CoA carboxylase is a heterohexamer composed of biotin carboxyl carrier protein (AccB), biotin carboxylase (AccC) and two subunits each of ACCase subunit alpha (AccA) and ACCase subunit beta (AccD).</text>
</comment>
<dbReference type="InterPro" id="IPR011763">
    <property type="entry name" value="COA_CT_C"/>
</dbReference>
<comment type="subcellular location">
    <subcellularLocation>
        <location evidence="10">Cytoplasm</location>
    </subcellularLocation>
</comment>
<dbReference type="STRING" id="1936003.STSP2_02195"/>
<dbReference type="GO" id="GO:0005524">
    <property type="term" value="F:ATP binding"/>
    <property type="evidence" value="ECO:0007669"/>
    <property type="project" value="UniProtKB-KW"/>
</dbReference>
<comment type="catalytic activity">
    <reaction evidence="9 10">
        <text>N(6)-carboxybiotinyl-L-lysyl-[protein] + acetyl-CoA = N(6)-biotinyl-L-lysyl-[protein] + malonyl-CoA</text>
        <dbReference type="Rhea" id="RHEA:54728"/>
        <dbReference type="Rhea" id="RHEA-COMP:10505"/>
        <dbReference type="Rhea" id="RHEA-COMP:10506"/>
        <dbReference type="ChEBI" id="CHEBI:57288"/>
        <dbReference type="ChEBI" id="CHEBI:57384"/>
        <dbReference type="ChEBI" id="CHEBI:83144"/>
        <dbReference type="ChEBI" id="CHEBI:83145"/>
        <dbReference type="EC" id="2.1.3.15"/>
    </reaction>
</comment>
<evidence type="ECO:0000256" key="1">
    <source>
        <dbReference type="ARBA" id="ARBA00004956"/>
    </source>
</evidence>
<dbReference type="InterPro" id="IPR001095">
    <property type="entry name" value="Acetyl_CoA_COase_a_su"/>
</dbReference>
<evidence type="ECO:0000256" key="4">
    <source>
        <dbReference type="ARBA" id="ARBA00022741"/>
    </source>
</evidence>
<evidence type="ECO:0000256" key="8">
    <source>
        <dbReference type="ARBA" id="ARBA00023160"/>
    </source>
</evidence>
<dbReference type="Pfam" id="PF03255">
    <property type="entry name" value="ACCA"/>
    <property type="match status" value="1"/>
</dbReference>
<evidence type="ECO:0000256" key="7">
    <source>
        <dbReference type="ARBA" id="ARBA00023098"/>
    </source>
</evidence>
<comment type="similarity">
    <text evidence="10">Belongs to the AccA family.</text>
</comment>
<dbReference type="KEGG" id="alus:STSP2_02195"/>
<name>A0A1U9NMJ1_9BACT</name>
<dbReference type="OrthoDB" id="9808023at2"/>
<keyword evidence="2 10" id="KW-0444">Lipid biosynthesis</keyword>
<dbReference type="EMBL" id="CP019791">
    <property type="protein sequence ID" value="AQT69017.1"/>
    <property type="molecule type" value="Genomic_DNA"/>
</dbReference>
<evidence type="ECO:0000256" key="11">
    <source>
        <dbReference type="SAM" id="MobiDB-lite"/>
    </source>
</evidence>
<dbReference type="PANTHER" id="PTHR42853:SF3">
    <property type="entry name" value="ACETYL-COENZYME A CARBOXYLASE CARBOXYL TRANSFERASE SUBUNIT ALPHA, CHLOROPLASTIC"/>
    <property type="match status" value="1"/>
</dbReference>
<dbReference type="GO" id="GO:2001295">
    <property type="term" value="P:malonyl-CoA biosynthetic process"/>
    <property type="evidence" value="ECO:0007669"/>
    <property type="project" value="UniProtKB-UniRule"/>
</dbReference>
<dbReference type="NCBIfam" id="NF004344">
    <property type="entry name" value="PRK05724.1"/>
    <property type="match status" value="1"/>
</dbReference>
<dbReference type="EC" id="2.1.3.15" evidence="10"/>
<keyword evidence="14" id="KW-1185">Reference proteome</keyword>
<keyword evidence="7 10" id="KW-0443">Lipid metabolism</keyword>
<evidence type="ECO:0000313" key="14">
    <source>
        <dbReference type="Proteomes" id="UP000189674"/>
    </source>
</evidence>
<dbReference type="SUPFAM" id="SSF52096">
    <property type="entry name" value="ClpP/crotonase"/>
    <property type="match status" value="1"/>
</dbReference>
<dbReference type="GO" id="GO:0016743">
    <property type="term" value="F:carboxyl- or carbamoyltransferase activity"/>
    <property type="evidence" value="ECO:0007669"/>
    <property type="project" value="UniProtKB-UniRule"/>
</dbReference>
<sequence length="361" mass="40336">MAGQNDNNTVNQYLPFEETVAQLDRQVVELKEQAQTKGLDFSAEIRQLQKAQTKELKRVYSSLNPWQTVQVARHPQRPLFTDYLDHMVKDVRELHGDRLFGDDRAIVTALGQIGHEKVMIVGQNKGRETKEKIECNFGCPNPEGYRKALLKMKFAEKYGLPIVTFIDTPGAYPGIGAEERGQAQAIALNLMEMSRLKVPIICIVIGEGGSGGALGIGVGDQIAILEYAYYSVISPEGCAAILWRDGSKANEAADALKLTSTDLKKLNLVDEVIKEPLGGAHRNVHDTIYNVEQYILKALRDCKRQKIDNLLDARYEKLRKLGNAFQTVAQSKSQEKELPDNLSVKKQLEQATKAQKQRMKA</sequence>
<evidence type="ECO:0000256" key="5">
    <source>
        <dbReference type="ARBA" id="ARBA00022832"/>
    </source>
</evidence>
<evidence type="ECO:0000313" key="13">
    <source>
        <dbReference type="EMBL" id="AQT69017.1"/>
    </source>
</evidence>
<accession>A0A1U9NMJ1</accession>
<evidence type="ECO:0000256" key="6">
    <source>
        <dbReference type="ARBA" id="ARBA00022840"/>
    </source>
</evidence>
<evidence type="ECO:0000256" key="2">
    <source>
        <dbReference type="ARBA" id="ARBA00022516"/>
    </source>
</evidence>